<evidence type="ECO:0008006" key="14">
    <source>
        <dbReference type="Google" id="ProtNLM"/>
    </source>
</evidence>
<dbReference type="PROSITE" id="PS50920">
    <property type="entry name" value="SOLCAR"/>
    <property type="match status" value="1"/>
</dbReference>
<dbReference type="InterPro" id="IPR039158">
    <property type="entry name" value="SLC25A46"/>
</dbReference>
<proteinExistence type="inferred from homology"/>
<keyword evidence="6" id="KW-1133">Transmembrane helix</keyword>
<dbReference type="InterPro" id="IPR018108">
    <property type="entry name" value="MCP_transmembrane"/>
</dbReference>
<dbReference type="InterPro" id="IPR023395">
    <property type="entry name" value="MCP_dom_sf"/>
</dbReference>
<keyword evidence="5" id="KW-1000">Mitochondrion outer membrane</keyword>
<dbReference type="InParanoid" id="S2IY96"/>
<dbReference type="eggNOG" id="KOG2954">
    <property type="taxonomic scope" value="Eukaryota"/>
</dbReference>
<dbReference type="STRING" id="1220926.S2IY96"/>
<evidence type="ECO:0000256" key="3">
    <source>
        <dbReference type="ARBA" id="ARBA00022692"/>
    </source>
</evidence>
<dbReference type="AlphaFoldDB" id="S2IY96"/>
<gene>
    <name evidence="12" type="ORF">HMPREF1544_10498</name>
</gene>
<evidence type="ECO:0000313" key="12">
    <source>
        <dbReference type="EMBL" id="EPB82751.1"/>
    </source>
</evidence>
<keyword evidence="3 9" id="KW-0812">Transmembrane</keyword>
<evidence type="ECO:0000256" key="4">
    <source>
        <dbReference type="ARBA" id="ARBA00022737"/>
    </source>
</evidence>
<dbReference type="EMBL" id="KE124100">
    <property type="protein sequence ID" value="EPB82751.1"/>
    <property type="molecule type" value="Genomic_DNA"/>
</dbReference>
<dbReference type="Pfam" id="PF00153">
    <property type="entry name" value="Mito_carr"/>
    <property type="match status" value="2"/>
</dbReference>
<feature type="repeat" description="Solcar" evidence="9">
    <location>
        <begin position="327"/>
        <end position="419"/>
    </location>
</feature>
<evidence type="ECO:0000256" key="10">
    <source>
        <dbReference type="RuleBase" id="RU000488"/>
    </source>
</evidence>
<comment type="subcellular location">
    <subcellularLocation>
        <location evidence="1">Mitochondrion outer membrane</location>
        <topology evidence="1">Multi-pass membrane protein</topology>
    </subcellularLocation>
</comment>
<organism evidence="12 13">
    <name type="scientific">Mucor circinelloides f. circinelloides (strain 1006PhL)</name>
    <name type="common">Mucormycosis agent</name>
    <name type="synonym">Calyptromyces circinelloides</name>
    <dbReference type="NCBI Taxonomy" id="1220926"/>
    <lineage>
        <taxon>Eukaryota</taxon>
        <taxon>Fungi</taxon>
        <taxon>Fungi incertae sedis</taxon>
        <taxon>Mucoromycota</taxon>
        <taxon>Mucoromycotina</taxon>
        <taxon>Mucoromycetes</taxon>
        <taxon>Mucorales</taxon>
        <taxon>Mucorineae</taxon>
        <taxon>Mucoraceae</taxon>
        <taxon>Mucor</taxon>
    </lineage>
</organism>
<name>S2IY96_MUCC1</name>
<evidence type="ECO:0000256" key="9">
    <source>
        <dbReference type="PROSITE-ProRule" id="PRU00282"/>
    </source>
</evidence>
<evidence type="ECO:0000256" key="8">
    <source>
        <dbReference type="ARBA" id="ARBA00023136"/>
    </source>
</evidence>
<evidence type="ECO:0000313" key="13">
    <source>
        <dbReference type="Proteomes" id="UP000014254"/>
    </source>
</evidence>
<evidence type="ECO:0000256" key="5">
    <source>
        <dbReference type="ARBA" id="ARBA00022787"/>
    </source>
</evidence>
<dbReference type="OMA" id="FYPEIAC"/>
<dbReference type="VEuPathDB" id="FungiDB:HMPREF1544_10498"/>
<evidence type="ECO:0000256" key="6">
    <source>
        <dbReference type="ARBA" id="ARBA00022989"/>
    </source>
</evidence>
<dbReference type="Proteomes" id="UP000014254">
    <property type="component" value="Unassembled WGS sequence"/>
</dbReference>
<evidence type="ECO:0000256" key="11">
    <source>
        <dbReference type="SAM" id="MobiDB-lite"/>
    </source>
</evidence>
<keyword evidence="2 10" id="KW-0813">Transport</keyword>
<keyword evidence="13" id="KW-1185">Reference proteome</keyword>
<dbReference type="GO" id="GO:0005741">
    <property type="term" value="C:mitochondrial outer membrane"/>
    <property type="evidence" value="ECO:0007669"/>
    <property type="project" value="UniProtKB-SubCell"/>
</dbReference>
<dbReference type="OrthoDB" id="2403262at2759"/>
<dbReference type="Gene3D" id="1.50.40.10">
    <property type="entry name" value="Mitochondrial carrier domain"/>
    <property type="match status" value="2"/>
</dbReference>
<dbReference type="PANTHER" id="PTHR21252:SF2">
    <property type="entry name" value="MITOCHONDRIAL OUTER MEMBRANE PROTEIN SLC25A46"/>
    <property type="match status" value="1"/>
</dbReference>
<keyword evidence="7" id="KW-0496">Mitochondrion</keyword>
<keyword evidence="4" id="KW-0677">Repeat</keyword>
<dbReference type="GO" id="GO:0090149">
    <property type="term" value="P:mitochondrial membrane fission"/>
    <property type="evidence" value="ECO:0007669"/>
    <property type="project" value="InterPro"/>
</dbReference>
<dbReference type="SUPFAM" id="SSF103506">
    <property type="entry name" value="Mitochondrial carrier"/>
    <property type="match status" value="1"/>
</dbReference>
<comment type="similarity">
    <text evidence="10">Belongs to the mitochondrial carrier (TC 2.A.29) family.</text>
</comment>
<accession>S2IY96</accession>
<evidence type="ECO:0000256" key="1">
    <source>
        <dbReference type="ARBA" id="ARBA00004374"/>
    </source>
</evidence>
<feature type="region of interest" description="Disordered" evidence="11">
    <location>
        <begin position="287"/>
        <end position="315"/>
    </location>
</feature>
<reference evidence="13" key="1">
    <citation type="submission" date="2013-05" db="EMBL/GenBank/DDBJ databases">
        <title>The Genome sequence of Mucor circinelloides f. circinelloides 1006PhL.</title>
        <authorList>
            <consortium name="The Broad Institute Genomics Platform"/>
            <person name="Cuomo C."/>
            <person name="Earl A."/>
            <person name="Findley K."/>
            <person name="Lee S.C."/>
            <person name="Walker B."/>
            <person name="Young S."/>
            <person name="Zeng Q."/>
            <person name="Gargeya S."/>
            <person name="Fitzgerald M."/>
            <person name="Haas B."/>
            <person name="Abouelleil A."/>
            <person name="Allen A.W."/>
            <person name="Alvarado L."/>
            <person name="Arachchi H.M."/>
            <person name="Berlin A.M."/>
            <person name="Chapman S.B."/>
            <person name="Gainer-Dewar J."/>
            <person name="Goldberg J."/>
            <person name="Griggs A."/>
            <person name="Gujja S."/>
            <person name="Hansen M."/>
            <person name="Howarth C."/>
            <person name="Imamovic A."/>
            <person name="Ireland A."/>
            <person name="Larimer J."/>
            <person name="McCowan C."/>
            <person name="Murphy C."/>
            <person name="Pearson M."/>
            <person name="Poon T.W."/>
            <person name="Priest M."/>
            <person name="Roberts A."/>
            <person name="Saif S."/>
            <person name="Shea T."/>
            <person name="Sisk P."/>
            <person name="Sykes S."/>
            <person name="Wortman J."/>
            <person name="Nusbaum C."/>
            <person name="Birren B."/>
        </authorList>
    </citation>
    <scope>NUCLEOTIDE SEQUENCE [LARGE SCALE GENOMIC DNA]</scope>
    <source>
        <strain evidence="13">1006PhL</strain>
    </source>
</reference>
<keyword evidence="8 9" id="KW-0472">Membrane</keyword>
<evidence type="ECO:0000256" key="2">
    <source>
        <dbReference type="ARBA" id="ARBA00022448"/>
    </source>
</evidence>
<sequence>MTLSAYLGLLSLGSTIQTRYNVECQQEEQQELDDLRIMAQHISAAEIDTVSTVSIHHAPSERRVEVRENITGVVLAIGTMVANYSLCFPIVAARHRLQAIPTLHSYQRDTPLYGIQTLLYTYRHGGIRRLYPGFGLGLIGQTLSATYESGLNQVMSTLIVSANKTSSLLGSLTALLAKGLALFINVPLYPLYRNALILRVQQSSSSFITSHIVIHHPHDFIRLYKQDLRAFWPGNVHHRQLMNGFIPSCVLNLITEKLLIYIYRHLFQSFSNNSNVTTTTTTTTTTAAAATENHSSGELVTSGAGHTSSTSLTSSNAKKKRESTVLHTFYPEIACGVISSIITRALSYPVETVIYKLMVQDTGVLAVNTNYRGFFDCVKRTWYEEGGWKAFYPGWGIGVLEIGMGYLILEASWWAYRATQWKLQAPGTSDTRAVRKARKLRERLL</sequence>
<protein>
    <recommendedName>
        <fullName evidence="14">Mitochondrial carrier</fullName>
    </recommendedName>
</protein>
<feature type="compositionally biased region" description="Polar residues" evidence="11">
    <location>
        <begin position="292"/>
        <end position="315"/>
    </location>
</feature>
<dbReference type="PANTHER" id="PTHR21252">
    <property type="entry name" value="TB1 PROTEIN-RELATED"/>
    <property type="match status" value="1"/>
</dbReference>
<evidence type="ECO:0000256" key="7">
    <source>
        <dbReference type="ARBA" id="ARBA00023128"/>
    </source>
</evidence>